<dbReference type="InterPro" id="IPR024775">
    <property type="entry name" value="DinB-like"/>
</dbReference>
<dbReference type="AlphaFoldDB" id="A0A3B0W2F8"/>
<evidence type="ECO:0000313" key="2">
    <source>
        <dbReference type="EMBL" id="VAW43489.1"/>
    </source>
</evidence>
<sequence>MPQTNILTRTQFEQYLERMQVQREELLGSIRPLSSGMRNWKPNDEQMNIHELLMHIGSSECWLVSKLGQSVSIPSEVTLMRYLHQSRGIMRDQLNQFNDAQLEQEFDDGWHTDRVLKQILAHEREHIEQIHDILAQWRLDLIARLAAERAFLFSSLLGFSEAELITLEPMAGWTVKDLLAHIAFWDGFHTNRMQMVADGRIREVMEVGDYDLFNERLLQEQKEMPLEQAFGMLQKERNGFSQLLKRLDDVELQAQIRLSWGWRTHLRVWAKWRYLHDMDHAQQLKAWKESLPDMNRRAVGPAYLLRALLKACHKEFVSLLSLLPESDWSSKPVCGVWTMKDLIGHLDAWARVGGMALTQTFAGQTPIIEPITDFEGWNMTEAAKRADLPWETVWEAYETSHQALIAGLDELSQEQLAVEFKTPWGANNSLFRWFTIWPLHEREHAIDVRHALNLTRWPKRLTEHSQ</sequence>
<reference evidence="2" key="1">
    <citation type="submission" date="2018-06" db="EMBL/GenBank/DDBJ databases">
        <authorList>
            <person name="Zhirakovskaya E."/>
        </authorList>
    </citation>
    <scope>NUCLEOTIDE SEQUENCE</scope>
</reference>
<accession>A0A3B0W2F8</accession>
<protein>
    <recommendedName>
        <fullName evidence="1">DinB-like domain-containing protein</fullName>
    </recommendedName>
</protein>
<dbReference type="Gene3D" id="1.20.120.450">
    <property type="entry name" value="dinb family like domain"/>
    <property type="match status" value="3"/>
</dbReference>
<evidence type="ECO:0000259" key="1">
    <source>
        <dbReference type="Pfam" id="PF12867"/>
    </source>
</evidence>
<dbReference type="SUPFAM" id="SSF109854">
    <property type="entry name" value="DinB/YfiT-like putative metalloenzymes"/>
    <property type="match status" value="3"/>
</dbReference>
<gene>
    <name evidence="2" type="ORF">MNBD_CHLOROFLEXI01-2379</name>
</gene>
<organism evidence="2">
    <name type="scientific">hydrothermal vent metagenome</name>
    <dbReference type="NCBI Taxonomy" id="652676"/>
    <lineage>
        <taxon>unclassified sequences</taxon>
        <taxon>metagenomes</taxon>
        <taxon>ecological metagenomes</taxon>
    </lineage>
</organism>
<dbReference type="Pfam" id="PF12867">
    <property type="entry name" value="DinB_2"/>
    <property type="match status" value="1"/>
</dbReference>
<name>A0A3B0W2F8_9ZZZZ</name>
<dbReference type="InterPro" id="IPR034660">
    <property type="entry name" value="DinB/YfiT-like"/>
</dbReference>
<proteinExistence type="predicted"/>
<dbReference type="EMBL" id="UOEU01001093">
    <property type="protein sequence ID" value="VAW43489.1"/>
    <property type="molecule type" value="Genomic_DNA"/>
</dbReference>
<feature type="domain" description="DinB-like" evidence="1">
    <location>
        <begin position="309"/>
        <end position="445"/>
    </location>
</feature>